<name>A0ABW6X019_9ACTN</name>
<dbReference type="InterPro" id="IPR006094">
    <property type="entry name" value="Oxid_FAD_bind_N"/>
</dbReference>
<gene>
    <name evidence="3" type="ORF">ACFY8O_04230</name>
</gene>
<organism evidence="3 4">
    <name type="scientific">Streptomyces argenteolus</name>
    <dbReference type="NCBI Taxonomy" id="67274"/>
    <lineage>
        <taxon>Bacteria</taxon>
        <taxon>Bacillati</taxon>
        <taxon>Actinomycetota</taxon>
        <taxon>Actinomycetes</taxon>
        <taxon>Kitasatosporales</taxon>
        <taxon>Streptomycetaceae</taxon>
        <taxon>Streptomyces</taxon>
    </lineage>
</organism>
<comment type="caution">
    <text evidence="3">The sequence shown here is derived from an EMBL/GenBank/DDBJ whole genome shotgun (WGS) entry which is preliminary data.</text>
</comment>
<dbReference type="EMBL" id="JBIBEG010000001">
    <property type="protein sequence ID" value="MFF5895119.1"/>
    <property type="molecule type" value="Genomic_DNA"/>
</dbReference>
<proteinExistence type="predicted"/>
<keyword evidence="1" id="KW-0560">Oxidoreductase</keyword>
<evidence type="ECO:0000259" key="2">
    <source>
        <dbReference type="PROSITE" id="PS51387"/>
    </source>
</evidence>
<keyword evidence="4" id="KW-1185">Reference proteome</keyword>
<accession>A0ABW6X019</accession>
<evidence type="ECO:0000313" key="4">
    <source>
        <dbReference type="Proteomes" id="UP001602322"/>
    </source>
</evidence>
<dbReference type="InterPro" id="IPR010031">
    <property type="entry name" value="FAD_lactone_oxidase-like"/>
</dbReference>
<dbReference type="PANTHER" id="PTHR43762:SF1">
    <property type="entry name" value="D-ARABINONO-1,4-LACTONE OXIDASE"/>
    <property type="match status" value="1"/>
</dbReference>
<dbReference type="Proteomes" id="UP001602322">
    <property type="component" value="Unassembled WGS sequence"/>
</dbReference>
<dbReference type="RefSeq" id="WP_387898655.1">
    <property type="nucleotide sequence ID" value="NZ_JBIBEG010000001.1"/>
</dbReference>
<evidence type="ECO:0000313" key="3">
    <source>
        <dbReference type="EMBL" id="MFF5895119.1"/>
    </source>
</evidence>
<dbReference type="SUPFAM" id="SSF56176">
    <property type="entry name" value="FAD-binding/transporter-associated domain-like"/>
    <property type="match status" value="1"/>
</dbReference>
<feature type="domain" description="FAD-binding PCMH-type" evidence="2">
    <location>
        <begin position="14"/>
        <end position="182"/>
    </location>
</feature>
<dbReference type="Pfam" id="PF01565">
    <property type="entry name" value="FAD_binding_4"/>
    <property type="match status" value="1"/>
</dbReference>
<dbReference type="InterPro" id="IPR016171">
    <property type="entry name" value="Vanillyl_alc_oxidase_C-sub2"/>
</dbReference>
<reference evidence="3 4" key="1">
    <citation type="submission" date="2024-10" db="EMBL/GenBank/DDBJ databases">
        <title>The Natural Products Discovery Center: Release of the First 8490 Sequenced Strains for Exploring Actinobacteria Biosynthetic Diversity.</title>
        <authorList>
            <person name="Kalkreuter E."/>
            <person name="Kautsar S.A."/>
            <person name="Yang D."/>
            <person name="Bader C.D."/>
            <person name="Teijaro C.N."/>
            <person name="Fluegel L."/>
            <person name="Davis C.M."/>
            <person name="Simpson J.R."/>
            <person name="Lauterbach L."/>
            <person name="Steele A.D."/>
            <person name="Gui C."/>
            <person name="Meng S."/>
            <person name="Li G."/>
            <person name="Viehrig K."/>
            <person name="Ye F."/>
            <person name="Su P."/>
            <person name="Kiefer A.F."/>
            <person name="Nichols A."/>
            <person name="Cepeda A.J."/>
            <person name="Yan W."/>
            <person name="Fan B."/>
            <person name="Jiang Y."/>
            <person name="Adhikari A."/>
            <person name="Zheng C.-J."/>
            <person name="Schuster L."/>
            <person name="Cowan T.M."/>
            <person name="Smanski M.J."/>
            <person name="Chevrette M.G."/>
            <person name="De Carvalho L.P.S."/>
            <person name="Shen B."/>
        </authorList>
    </citation>
    <scope>NUCLEOTIDE SEQUENCE [LARGE SCALE GENOMIC DNA]</scope>
    <source>
        <strain evidence="3 4">NPDC012540</strain>
    </source>
</reference>
<dbReference type="PANTHER" id="PTHR43762">
    <property type="entry name" value="L-GULONOLACTONE OXIDASE"/>
    <property type="match status" value="1"/>
</dbReference>
<evidence type="ECO:0000256" key="1">
    <source>
        <dbReference type="ARBA" id="ARBA00023002"/>
    </source>
</evidence>
<dbReference type="Pfam" id="PF04030">
    <property type="entry name" value="ALO"/>
    <property type="match status" value="1"/>
</dbReference>
<dbReference type="InterPro" id="IPR036318">
    <property type="entry name" value="FAD-bd_PCMH-like_sf"/>
</dbReference>
<dbReference type="PROSITE" id="PS51387">
    <property type="entry name" value="FAD_PCMH"/>
    <property type="match status" value="1"/>
</dbReference>
<protein>
    <submittedName>
        <fullName evidence="3">FAD-binding protein</fullName>
    </submittedName>
</protein>
<dbReference type="Gene3D" id="3.30.465.10">
    <property type="match status" value="1"/>
</dbReference>
<dbReference type="InterPro" id="IPR007173">
    <property type="entry name" value="ALO_C"/>
</dbReference>
<dbReference type="InterPro" id="IPR016169">
    <property type="entry name" value="FAD-bd_PCMH_sub2"/>
</dbReference>
<dbReference type="InterPro" id="IPR016166">
    <property type="entry name" value="FAD-bd_PCMH"/>
</dbReference>
<dbReference type="Gene3D" id="1.10.45.10">
    <property type="entry name" value="Vanillyl-alcohol Oxidase, Chain A, domain 4"/>
    <property type="match status" value="1"/>
</dbReference>
<sequence>MSVDTVSLTGWGRTSPTTALRFRPRTYEEAVVAVRGRGPRGVVARGLGRAHGDAAQNGGGSVIDMTALDRIRSVDAAAGTVVCDAGVSLHRLTETLLPLGWSVPVTPATARVTVGGAIGADVHGGNHRASGSFGRHVRSLELLTADGEVRTVLPGTDLFDATVGGLGLTGVVLSATLGLRPVSTALMVVDTARTAGLDETLARLAACGERTPYASAWVDLTAPGRAAGRAVVTRGAHAPLEALPAHARRTTLGFRPGRRPTGAALLPEGLAGRTVTGLLNGLRHRRAPVVRIGELQRISTFLHPLDAAPRWNRVPRRGGFLQYQFAVGQDGEETLHRVVRRLTLRRCPAFHAVLERFGDAGPGWLSFPTPGWTLSFGLPAGLPGLPRLLDRLDEEVAAAGGRVCLAKDARLRPELVEAMYPRLADFRALRGQLDPTGAFRSDLARRLAL</sequence>